<dbReference type="SMART" id="SM00052">
    <property type="entry name" value="EAL"/>
    <property type="match status" value="1"/>
</dbReference>
<proteinExistence type="predicted"/>
<sequence>MTGFLRRGLVRARGNRAVLLEENALNSGAGLLRRKRLKVAIFAILFGLVSAAIDLPLPAEDFYRAVRAELRSRPAPQDVAMIAIDDKTLNAFNRSMPSRTDDSRLIDALIEAGVKKIVFDRAHADPENPKADAMFADTLARHDGKVWLGIAPKHNIGFQVVEEIVPLPAFREHARLAAMNGMGSPFRLSVVFPTSVVLDGEKHPSLSAALAGYNGPDRSFRPDYSFDLDSIPTISYIDVLEGKFSPDKIKGASVVVGKAYYESADYYLMPLRDGKIPGAYFHIMGAHTLKRGVPLDLMWIPALLVVAVTVVSQSRARGRSVQTLTIAAAGLFAAPLLLDEFGINIDVMSGLLALLFAAIGFQRLSKKYYSSEVDAMTTSALNVENVNEDLDVYALKIANLAEMSEDWSARELGEFVNTLITYVKGPGEAGDVAFERDSLVWLAPRMDTVSLERHADGLALMLKTAISHDWQSASSTPAIGIDTNHAFPLGQRIKKAMQAADEAAVRGARFIINDAAYLEARNQRLEIMRVLEKGLRERNIGVAYQPKIDLATGSIVGAETLIRWKPEGDDFVNPQELVLAAEATDRINELTLIVMEAALVDGRRAIAIDPGFKLAVNMSAKSLSDTHLLFDMMTMLGRIGFPAENLTLELTETAKLEDKLIAPQIAALKQRGIGLSIDDFGTGQSNLEYLEKLPSSELKIDKKFVQHMASSDESKAVVRATIEIAHSLGKIVVAEGVEDQAMADALRAMGCDQAQGFLFSRAITMSELIGMMGGRRIAISI</sequence>
<accession>A0ABT5JNE4</accession>
<dbReference type="Pfam" id="PF00563">
    <property type="entry name" value="EAL"/>
    <property type="match status" value="1"/>
</dbReference>
<dbReference type="Proteomes" id="UP001216558">
    <property type="component" value="Unassembled WGS sequence"/>
</dbReference>
<organism evidence="2 3">
    <name type="scientific">Erythrobacter fulvus</name>
    <dbReference type="NCBI Taxonomy" id="2987523"/>
    <lineage>
        <taxon>Bacteria</taxon>
        <taxon>Pseudomonadati</taxon>
        <taxon>Pseudomonadota</taxon>
        <taxon>Alphaproteobacteria</taxon>
        <taxon>Sphingomonadales</taxon>
        <taxon>Erythrobacteraceae</taxon>
        <taxon>Erythrobacter/Porphyrobacter group</taxon>
        <taxon>Erythrobacter</taxon>
    </lineage>
</organism>
<keyword evidence="3" id="KW-1185">Reference proteome</keyword>
<dbReference type="InterPro" id="IPR001633">
    <property type="entry name" value="EAL_dom"/>
</dbReference>
<protein>
    <submittedName>
        <fullName evidence="2">EAL domain-containing protein</fullName>
    </submittedName>
</protein>
<dbReference type="SUPFAM" id="SSF141868">
    <property type="entry name" value="EAL domain-like"/>
    <property type="match status" value="1"/>
</dbReference>
<name>A0ABT5JNE4_9SPHN</name>
<dbReference type="CDD" id="cd01948">
    <property type="entry name" value="EAL"/>
    <property type="match status" value="1"/>
</dbReference>
<evidence type="ECO:0000313" key="3">
    <source>
        <dbReference type="Proteomes" id="UP001216558"/>
    </source>
</evidence>
<evidence type="ECO:0000259" key="1">
    <source>
        <dbReference type="PROSITE" id="PS50883"/>
    </source>
</evidence>
<comment type="caution">
    <text evidence="2">The sequence shown here is derived from an EMBL/GenBank/DDBJ whole genome shotgun (WGS) entry which is preliminary data.</text>
</comment>
<dbReference type="Pfam" id="PF05226">
    <property type="entry name" value="CHASE2"/>
    <property type="match status" value="1"/>
</dbReference>
<dbReference type="InterPro" id="IPR007890">
    <property type="entry name" value="CHASE2"/>
</dbReference>
<dbReference type="EMBL" id="JAQQXQ010000001">
    <property type="protein sequence ID" value="MDC8753132.1"/>
    <property type="molecule type" value="Genomic_DNA"/>
</dbReference>
<dbReference type="InterPro" id="IPR050706">
    <property type="entry name" value="Cyclic-di-GMP_PDE-like"/>
</dbReference>
<dbReference type="InterPro" id="IPR035919">
    <property type="entry name" value="EAL_sf"/>
</dbReference>
<dbReference type="PANTHER" id="PTHR33121">
    <property type="entry name" value="CYCLIC DI-GMP PHOSPHODIESTERASE PDEF"/>
    <property type="match status" value="1"/>
</dbReference>
<feature type="domain" description="EAL" evidence="1">
    <location>
        <begin position="524"/>
        <end position="776"/>
    </location>
</feature>
<evidence type="ECO:0000313" key="2">
    <source>
        <dbReference type="EMBL" id="MDC8753132.1"/>
    </source>
</evidence>
<dbReference type="PANTHER" id="PTHR33121:SF70">
    <property type="entry name" value="SIGNALING PROTEIN YKOW"/>
    <property type="match status" value="1"/>
</dbReference>
<dbReference type="SMART" id="SM01080">
    <property type="entry name" value="CHASE2"/>
    <property type="match status" value="1"/>
</dbReference>
<gene>
    <name evidence="2" type="ORF">OIK40_00570</name>
</gene>
<dbReference type="PROSITE" id="PS50883">
    <property type="entry name" value="EAL"/>
    <property type="match status" value="1"/>
</dbReference>
<reference evidence="2 3" key="1">
    <citation type="submission" date="2022-10" db="EMBL/GenBank/DDBJ databases">
        <title>Erythrobacter sp. sf7 Genome sequencing.</title>
        <authorList>
            <person name="Park S."/>
        </authorList>
    </citation>
    <scope>NUCLEOTIDE SEQUENCE [LARGE SCALE GENOMIC DNA]</scope>
    <source>
        <strain evidence="3">sf7</strain>
    </source>
</reference>
<dbReference type="Gene3D" id="3.20.20.450">
    <property type="entry name" value="EAL domain"/>
    <property type="match status" value="1"/>
</dbReference>